<sequence length="416" mass="47042">MGVSSRRKLNRKTSAPGPVKKNLARSPGQYKLAGRPKKREVAGGDTKASPLHPATRSGVYYHEIWWGLRRIRSHFPNEFPTIGTNVVICRERSDGDGGGVFTKGTVQQVKPYRSRDAIRVAHDDGDYDVFSLKNFHVQLCPVDELCDDWCAFLLSAKDFLFWLRNEKLLLENARAVNLHQSIVEKYMRSADKLKQNFPTQLRILELCCGSKSFANYLRVKFPCAIIVTLDIIDSAHPTHVADVTKWNYMDYYPIGWFSIVWASPPCTEYSPAKTIGIRKLPSADRIVRACLDIIALALGEKKNGTLDGVYFIENPFTMLRKRRFMQFLQDNMHVCSFCKYGTDFRKNTCIWSNVPDLELERCTKNTPCSGCVDGKHMCRAQGGRSADGTPGVPKEEAQRIPDDLVAQLVGKALHYV</sequence>
<dbReference type="SUPFAM" id="SSF53335">
    <property type="entry name" value="S-adenosyl-L-methionine-dependent methyltransferases"/>
    <property type="match status" value="1"/>
</dbReference>
<accession>C1EJN1</accession>
<dbReference type="OrthoDB" id="406014at2759"/>
<keyword evidence="3" id="KW-1185">Reference proteome</keyword>
<evidence type="ECO:0000256" key="1">
    <source>
        <dbReference type="SAM" id="MobiDB-lite"/>
    </source>
</evidence>
<dbReference type="RefSeq" id="XP_002506999.1">
    <property type="nucleotide sequence ID" value="XM_002506953.1"/>
</dbReference>
<reference evidence="2 3" key="1">
    <citation type="journal article" date="2009" name="Science">
        <title>Green evolution and dynamic adaptations revealed by genomes of the marine picoeukaryotes Micromonas.</title>
        <authorList>
            <person name="Worden A.Z."/>
            <person name="Lee J.H."/>
            <person name="Mock T."/>
            <person name="Rouze P."/>
            <person name="Simmons M.P."/>
            <person name="Aerts A.L."/>
            <person name="Allen A.E."/>
            <person name="Cuvelier M.L."/>
            <person name="Derelle E."/>
            <person name="Everett M.V."/>
            <person name="Foulon E."/>
            <person name="Grimwood J."/>
            <person name="Gundlach H."/>
            <person name="Henrissat B."/>
            <person name="Napoli C."/>
            <person name="McDonald S.M."/>
            <person name="Parker M.S."/>
            <person name="Rombauts S."/>
            <person name="Salamov A."/>
            <person name="Von Dassow P."/>
            <person name="Badger J.H."/>
            <person name="Coutinho P.M."/>
            <person name="Demir E."/>
            <person name="Dubchak I."/>
            <person name="Gentemann C."/>
            <person name="Eikrem W."/>
            <person name="Gready J.E."/>
            <person name="John U."/>
            <person name="Lanier W."/>
            <person name="Lindquist E.A."/>
            <person name="Lucas S."/>
            <person name="Mayer K.F."/>
            <person name="Moreau H."/>
            <person name="Not F."/>
            <person name="Otillar R."/>
            <person name="Panaud O."/>
            <person name="Pangilinan J."/>
            <person name="Paulsen I."/>
            <person name="Piegu B."/>
            <person name="Poliakov A."/>
            <person name="Robbens S."/>
            <person name="Schmutz J."/>
            <person name="Toulza E."/>
            <person name="Wyss T."/>
            <person name="Zelensky A."/>
            <person name="Zhou K."/>
            <person name="Armbrust E.V."/>
            <person name="Bhattacharya D."/>
            <person name="Goodenough U.W."/>
            <person name="Van de Peer Y."/>
            <person name="Grigoriev I.V."/>
        </authorList>
    </citation>
    <scope>NUCLEOTIDE SEQUENCE [LARGE SCALE GENOMIC DNA]</scope>
    <source>
        <strain evidence="3">RCC299 / NOUM17</strain>
    </source>
</reference>
<dbReference type="EMBL" id="CP001335">
    <property type="protein sequence ID" value="ACO68257.1"/>
    <property type="molecule type" value="Genomic_DNA"/>
</dbReference>
<feature type="compositionally biased region" description="Basic residues" evidence="1">
    <location>
        <begin position="1"/>
        <end position="11"/>
    </location>
</feature>
<name>C1EJN1_MICCC</name>
<dbReference type="AlphaFoldDB" id="C1EJN1"/>
<dbReference type="InParanoid" id="C1EJN1"/>
<organism evidence="2 3">
    <name type="scientific">Micromonas commoda (strain RCC299 / NOUM17 / CCMP2709)</name>
    <name type="common">Picoplanktonic green alga</name>
    <dbReference type="NCBI Taxonomy" id="296587"/>
    <lineage>
        <taxon>Eukaryota</taxon>
        <taxon>Viridiplantae</taxon>
        <taxon>Chlorophyta</taxon>
        <taxon>Mamiellophyceae</taxon>
        <taxon>Mamiellales</taxon>
        <taxon>Mamiellaceae</taxon>
        <taxon>Micromonas</taxon>
    </lineage>
</organism>
<protein>
    <submittedName>
        <fullName evidence="2">Uncharacterized protein</fullName>
    </submittedName>
</protein>
<evidence type="ECO:0000313" key="3">
    <source>
        <dbReference type="Proteomes" id="UP000002009"/>
    </source>
</evidence>
<dbReference type="InterPro" id="IPR029063">
    <property type="entry name" value="SAM-dependent_MTases_sf"/>
</dbReference>
<feature type="region of interest" description="Disordered" evidence="1">
    <location>
        <begin position="1"/>
        <end position="52"/>
    </location>
</feature>
<evidence type="ECO:0000313" key="2">
    <source>
        <dbReference type="EMBL" id="ACO68257.1"/>
    </source>
</evidence>
<dbReference type="Proteomes" id="UP000002009">
    <property type="component" value="Chromosome 17"/>
</dbReference>
<dbReference type="GeneID" id="8249893"/>
<gene>
    <name evidence="2" type="ORF">MICPUN_64996</name>
</gene>
<dbReference type="Gene3D" id="3.40.50.150">
    <property type="entry name" value="Vaccinia Virus protein VP39"/>
    <property type="match status" value="1"/>
</dbReference>
<dbReference type="KEGG" id="mis:MICPUN_64996"/>
<proteinExistence type="predicted"/>